<gene>
    <name evidence="2" type="ORF">EZS28_056402</name>
</gene>
<organism evidence="2 3">
    <name type="scientific">Streblomastix strix</name>
    <dbReference type="NCBI Taxonomy" id="222440"/>
    <lineage>
        <taxon>Eukaryota</taxon>
        <taxon>Metamonada</taxon>
        <taxon>Preaxostyla</taxon>
        <taxon>Oxymonadida</taxon>
        <taxon>Streblomastigidae</taxon>
        <taxon>Streblomastix</taxon>
    </lineage>
</organism>
<proteinExistence type="predicted"/>
<dbReference type="EMBL" id="SNRW01050014">
    <property type="protein sequence ID" value="KAA6309962.1"/>
    <property type="molecule type" value="Genomic_DNA"/>
</dbReference>
<name>A0A5J4PL65_9EUKA</name>
<reference evidence="2 3" key="1">
    <citation type="submission" date="2019-03" db="EMBL/GenBank/DDBJ databases">
        <title>Single cell metagenomics reveals metabolic interactions within the superorganism composed of flagellate Streblomastix strix and complex community of Bacteroidetes bacteria on its surface.</title>
        <authorList>
            <person name="Treitli S.C."/>
            <person name="Kolisko M."/>
            <person name="Husnik F."/>
            <person name="Keeling P."/>
            <person name="Hampl V."/>
        </authorList>
    </citation>
    <scope>NUCLEOTIDE SEQUENCE [LARGE SCALE GENOMIC DNA]</scope>
    <source>
        <strain evidence="2">ST1C</strain>
    </source>
</reference>
<protein>
    <submittedName>
        <fullName evidence="2">Uncharacterized protein</fullName>
    </submittedName>
</protein>
<dbReference type="Proteomes" id="UP000324800">
    <property type="component" value="Unassembled WGS sequence"/>
</dbReference>
<evidence type="ECO:0000256" key="1">
    <source>
        <dbReference type="SAM" id="MobiDB-lite"/>
    </source>
</evidence>
<feature type="region of interest" description="Disordered" evidence="1">
    <location>
        <begin position="1"/>
        <end position="20"/>
    </location>
</feature>
<evidence type="ECO:0000313" key="2">
    <source>
        <dbReference type="EMBL" id="KAA6309962.1"/>
    </source>
</evidence>
<sequence>MNICKGSYANKSESSADINYRNTGDAPPAIARSLIEFSIDGFKNCVNTEERESANVKKRVQPAVDAHAYRVNISGINYLIQKTG</sequence>
<evidence type="ECO:0000313" key="3">
    <source>
        <dbReference type="Proteomes" id="UP000324800"/>
    </source>
</evidence>
<comment type="caution">
    <text evidence="2">The sequence shown here is derived from an EMBL/GenBank/DDBJ whole genome shotgun (WGS) entry which is preliminary data.</text>
</comment>
<accession>A0A5J4PL65</accession>
<feature type="compositionally biased region" description="Polar residues" evidence="1">
    <location>
        <begin position="9"/>
        <end position="20"/>
    </location>
</feature>
<dbReference type="AlphaFoldDB" id="A0A5J4PL65"/>